<keyword evidence="5" id="KW-0472">Membrane</keyword>
<gene>
    <name evidence="7" type="ORF">UABAM_05179</name>
</gene>
<dbReference type="Pfam" id="PF00474">
    <property type="entry name" value="SSF"/>
    <property type="match status" value="1"/>
</dbReference>
<evidence type="ECO:0000313" key="7">
    <source>
        <dbReference type="EMBL" id="BBM86791.1"/>
    </source>
</evidence>
<evidence type="ECO:0000256" key="1">
    <source>
        <dbReference type="ARBA" id="ARBA00004141"/>
    </source>
</evidence>
<keyword evidence="4" id="KW-1133">Transmembrane helix</keyword>
<dbReference type="Gene3D" id="1.20.1730.10">
    <property type="entry name" value="Sodium/glucose cotransporter"/>
    <property type="match status" value="1"/>
</dbReference>
<dbReference type="GO" id="GO:0022857">
    <property type="term" value="F:transmembrane transporter activity"/>
    <property type="evidence" value="ECO:0007669"/>
    <property type="project" value="InterPro"/>
</dbReference>
<dbReference type="Proteomes" id="UP000326354">
    <property type="component" value="Chromosome"/>
</dbReference>
<comment type="similarity">
    <text evidence="2 6">Belongs to the sodium:solute symporter (SSF) (TC 2.A.21) family.</text>
</comment>
<evidence type="ECO:0000256" key="5">
    <source>
        <dbReference type="ARBA" id="ARBA00023136"/>
    </source>
</evidence>
<dbReference type="KEGG" id="uam:UABAM_05179"/>
<dbReference type="AlphaFoldDB" id="A0A5S9F5X9"/>
<evidence type="ECO:0000256" key="3">
    <source>
        <dbReference type="ARBA" id="ARBA00022692"/>
    </source>
</evidence>
<evidence type="ECO:0000256" key="6">
    <source>
        <dbReference type="RuleBase" id="RU362091"/>
    </source>
</evidence>
<dbReference type="OrthoDB" id="9814523at2"/>
<evidence type="ECO:0000313" key="8">
    <source>
        <dbReference type="Proteomes" id="UP000326354"/>
    </source>
</evidence>
<dbReference type="GO" id="GO:0016020">
    <property type="term" value="C:membrane"/>
    <property type="evidence" value="ECO:0007669"/>
    <property type="project" value="UniProtKB-SubCell"/>
</dbReference>
<dbReference type="InterPro" id="IPR001734">
    <property type="entry name" value="Na/solute_symporter"/>
</dbReference>
<accession>A0A5S9F5X9</accession>
<name>A0A5S9F5X9_UABAM</name>
<organism evidence="7 8">
    <name type="scientific">Uabimicrobium amorphum</name>
    <dbReference type="NCBI Taxonomy" id="2596890"/>
    <lineage>
        <taxon>Bacteria</taxon>
        <taxon>Pseudomonadati</taxon>
        <taxon>Planctomycetota</taxon>
        <taxon>Candidatus Uabimicrobiia</taxon>
        <taxon>Candidatus Uabimicrobiales</taxon>
        <taxon>Candidatus Uabimicrobiaceae</taxon>
        <taxon>Candidatus Uabimicrobium</taxon>
    </lineage>
</organism>
<evidence type="ECO:0000256" key="4">
    <source>
        <dbReference type="ARBA" id="ARBA00022989"/>
    </source>
</evidence>
<dbReference type="PROSITE" id="PS50283">
    <property type="entry name" value="NA_SOLUT_SYMP_3"/>
    <property type="match status" value="1"/>
</dbReference>
<keyword evidence="3" id="KW-0812">Transmembrane</keyword>
<reference evidence="7 8" key="1">
    <citation type="submission" date="2019-08" db="EMBL/GenBank/DDBJ databases">
        <title>Complete genome sequence of Candidatus Uab amorphum.</title>
        <authorList>
            <person name="Shiratori T."/>
            <person name="Suzuki S."/>
            <person name="Kakizawa Y."/>
            <person name="Ishida K."/>
        </authorList>
    </citation>
    <scope>NUCLEOTIDE SEQUENCE [LARGE SCALE GENOMIC DNA]</scope>
    <source>
        <strain evidence="7 8">SRT547</strain>
    </source>
</reference>
<dbReference type="EMBL" id="AP019860">
    <property type="protein sequence ID" value="BBM86791.1"/>
    <property type="molecule type" value="Genomic_DNA"/>
</dbReference>
<keyword evidence="8" id="KW-1185">Reference proteome</keyword>
<protein>
    <submittedName>
        <fullName evidence="7">Sodium transporter</fullName>
    </submittedName>
</protein>
<sequence length="128" mass="14499">MTVDILIVIAYFAAVFFVALRTKDSGDISSEEFFVCSRSLRWPSIAISSIATNIQGYQFLGMMGSAYIYGLAQANLEINAVDGNWKGKIWLWCRIGRNTAANSTKNTTLCRYGNACFYLFWLSTYRRM</sequence>
<comment type="subcellular location">
    <subcellularLocation>
        <location evidence="1">Membrane</location>
        <topology evidence="1">Multi-pass membrane protein</topology>
    </subcellularLocation>
</comment>
<evidence type="ECO:0000256" key="2">
    <source>
        <dbReference type="ARBA" id="ARBA00006434"/>
    </source>
</evidence>
<dbReference type="InterPro" id="IPR038377">
    <property type="entry name" value="Na/Glc_symporter_sf"/>
</dbReference>
<proteinExistence type="inferred from homology"/>